<keyword evidence="2 5" id="KW-0812">Transmembrane</keyword>
<proteinExistence type="predicted"/>
<feature type="transmembrane region" description="Helical" evidence="5">
    <location>
        <begin position="20"/>
        <end position="45"/>
    </location>
</feature>
<dbReference type="GO" id="GO:0005886">
    <property type="term" value="C:plasma membrane"/>
    <property type="evidence" value="ECO:0007669"/>
    <property type="project" value="TreeGrafter"/>
</dbReference>
<keyword evidence="4 5" id="KW-0472">Membrane</keyword>
<dbReference type="PANTHER" id="PTHR31415">
    <property type="entry name" value="OS05G0367900 PROTEIN"/>
    <property type="match status" value="1"/>
</dbReference>
<feature type="domain" description="Late embryogenesis abundant protein LEA-2 subgroup" evidence="6">
    <location>
        <begin position="79"/>
        <end position="179"/>
    </location>
</feature>
<dbReference type="InterPro" id="IPR004864">
    <property type="entry name" value="LEA_2"/>
</dbReference>
<evidence type="ECO:0000256" key="5">
    <source>
        <dbReference type="SAM" id="Phobius"/>
    </source>
</evidence>
<comment type="caution">
    <text evidence="7">The sequence shown here is derived from an EMBL/GenBank/DDBJ whole genome shotgun (WGS) entry which is preliminary data.</text>
</comment>
<keyword evidence="8" id="KW-1185">Reference proteome</keyword>
<dbReference type="Pfam" id="PF03168">
    <property type="entry name" value="LEA_2"/>
    <property type="match status" value="1"/>
</dbReference>
<evidence type="ECO:0000313" key="8">
    <source>
        <dbReference type="Proteomes" id="UP001428341"/>
    </source>
</evidence>
<evidence type="ECO:0000256" key="2">
    <source>
        <dbReference type="ARBA" id="ARBA00022692"/>
    </source>
</evidence>
<evidence type="ECO:0000256" key="1">
    <source>
        <dbReference type="ARBA" id="ARBA00004167"/>
    </source>
</evidence>
<dbReference type="AlphaFoldDB" id="A0AAP0MZH9"/>
<evidence type="ECO:0000313" key="7">
    <source>
        <dbReference type="EMBL" id="KAK9223653.1"/>
    </source>
</evidence>
<organism evidence="7 8">
    <name type="scientific">Citrus x changshan-huyou</name>
    <dbReference type="NCBI Taxonomy" id="2935761"/>
    <lineage>
        <taxon>Eukaryota</taxon>
        <taxon>Viridiplantae</taxon>
        <taxon>Streptophyta</taxon>
        <taxon>Embryophyta</taxon>
        <taxon>Tracheophyta</taxon>
        <taxon>Spermatophyta</taxon>
        <taxon>Magnoliopsida</taxon>
        <taxon>eudicotyledons</taxon>
        <taxon>Gunneridae</taxon>
        <taxon>Pentapetalae</taxon>
        <taxon>rosids</taxon>
        <taxon>malvids</taxon>
        <taxon>Sapindales</taxon>
        <taxon>Rutaceae</taxon>
        <taxon>Aurantioideae</taxon>
        <taxon>Citrus</taxon>
    </lineage>
</organism>
<reference evidence="7 8" key="1">
    <citation type="submission" date="2024-05" db="EMBL/GenBank/DDBJ databases">
        <title>Haplotype-resolved chromosome-level genome assembly of Huyou (Citrus changshanensis).</title>
        <authorList>
            <person name="Miao C."/>
            <person name="Chen W."/>
            <person name="Wu Y."/>
            <person name="Wang L."/>
            <person name="Zhao S."/>
            <person name="Grierson D."/>
            <person name="Xu C."/>
            <person name="Chen K."/>
        </authorList>
    </citation>
    <scope>NUCLEOTIDE SEQUENCE [LARGE SCALE GENOMIC DNA]</scope>
    <source>
        <strain evidence="7">01-14</strain>
        <tissue evidence="7">Leaf</tissue>
    </source>
</reference>
<evidence type="ECO:0000256" key="3">
    <source>
        <dbReference type="ARBA" id="ARBA00022989"/>
    </source>
</evidence>
<dbReference type="InterPro" id="IPR044839">
    <property type="entry name" value="NDR1-like"/>
</dbReference>
<dbReference type="PANTHER" id="PTHR31415:SF3">
    <property type="entry name" value="LATE EMBRYOGENESIS ABUNDANT (LEA) HYDROXYPROLINE-RICH GLYCOPROTEIN FAMILY"/>
    <property type="match status" value="1"/>
</dbReference>
<evidence type="ECO:0000256" key="4">
    <source>
        <dbReference type="ARBA" id="ARBA00023136"/>
    </source>
</evidence>
<gene>
    <name evidence="7" type="ORF">WN944_012099</name>
</gene>
<accession>A0AAP0MZH9</accession>
<dbReference type="GO" id="GO:0098542">
    <property type="term" value="P:defense response to other organism"/>
    <property type="evidence" value="ECO:0007669"/>
    <property type="project" value="InterPro"/>
</dbReference>
<dbReference type="GO" id="GO:0009506">
    <property type="term" value="C:plasmodesma"/>
    <property type="evidence" value="ECO:0007669"/>
    <property type="project" value="TreeGrafter"/>
</dbReference>
<keyword evidence="3 5" id="KW-1133">Transmembrane helix</keyword>
<evidence type="ECO:0000259" key="6">
    <source>
        <dbReference type="Pfam" id="PF03168"/>
    </source>
</evidence>
<dbReference type="EMBL" id="JBCGBO010000002">
    <property type="protein sequence ID" value="KAK9223653.1"/>
    <property type="molecule type" value="Genomic_DNA"/>
</dbReference>
<name>A0AAP0MZH9_9ROSI</name>
<sequence length="207" mass="23561">MRTTNMGYVVAMRMKETAPARLMCAIFLTPIIALGLIFLILWLGLRPHAPKFHIHEFSVPGLSLGQPNGFQNASVSFNVTARNPNRRVRILYESLDGSVYYRDYQVGSEPLLNSFKQDPKNTTTLQYELSGAMMMSTVSNQSWAEFTNDRERGTVIFRLQFKSVIQYKKSMWDLRHHRMHANCDVGVGSDGLILPNFRGKKCHTSLS</sequence>
<protein>
    <recommendedName>
        <fullName evidence="6">Late embryogenesis abundant protein LEA-2 subgroup domain-containing protein</fullName>
    </recommendedName>
</protein>
<dbReference type="Proteomes" id="UP001428341">
    <property type="component" value="Unassembled WGS sequence"/>
</dbReference>
<comment type="subcellular location">
    <subcellularLocation>
        <location evidence="1">Membrane</location>
        <topology evidence="1">Single-pass membrane protein</topology>
    </subcellularLocation>
</comment>